<name>A0A485LWW9_9ZZZZ</name>
<feature type="domain" description="SLH" evidence="1">
    <location>
        <begin position="22"/>
        <end position="85"/>
    </location>
</feature>
<proteinExistence type="predicted"/>
<accession>A0A485LWW9</accession>
<gene>
    <name evidence="2" type="ORF">SCFA_2070004</name>
</gene>
<evidence type="ECO:0000313" key="2">
    <source>
        <dbReference type="EMBL" id="VFU13209.1"/>
    </source>
</evidence>
<feature type="domain" description="SLH" evidence="1">
    <location>
        <begin position="86"/>
        <end position="142"/>
    </location>
</feature>
<dbReference type="PANTHER" id="PTHR43308:SF5">
    <property type="entry name" value="S-LAYER PROTEIN _ PEPTIDOGLYCAN ENDO-BETA-N-ACETYLGLUCOSAMINIDASE"/>
    <property type="match status" value="1"/>
</dbReference>
<dbReference type="Pfam" id="PF13620">
    <property type="entry name" value="CarboxypepD_reg"/>
    <property type="match status" value="1"/>
</dbReference>
<dbReference type="Pfam" id="PF00395">
    <property type="entry name" value="SLH"/>
    <property type="match status" value="3"/>
</dbReference>
<dbReference type="SUPFAM" id="SSF49464">
    <property type="entry name" value="Carboxypeptidase regulatory domain-like"/>
    <property type="match status" value="1"/>
</dbReference>
<dbReference type="Gene3D" id="2.60.40.1120">
    <property type="entry name" value="Carboxypeptidase-like, regulatory domain"/>
    <property type="match status" value="2"/>
</dbReference>
<dbReference type="SUPFAM" id="SSF49452">
    <property type="entry name" value="Starch-binding domain-like"/>
    <property type="match status" value="1"/>
</dbReference>
<reference evidence="2" key="1">
    <citation type="submission" date="2019-03" db="EMBL/GenBank/DDBJ databases">
        <authorList>
            <person name="Hao L."/>
        </authorList>
    </citation>
    <scope>NUCLEOTIDE SEQUENCE</scope>
</reference>
<dbReference type="InterPro" id="IPR013784">
    <property type="entry name" value="Carb-bd-like_fold"/>
</dbReference>
<dbReference type="EMBL" id="CAADRN010000121">
    <property type="protein sequence ID" value="VFU13209.1"/>
    <property type="molecule type" value="Genomic_DNA"/>
</dbReference>
<organism evidence="2">
    <name type="scientific">anaerobic digester metagenome</name>
    <dbReference type="NCBI Taxonomy" id="1263854"/>
    <lineage>
        <taxon>unclassified sequences</taxon>
        <taxon>metagenomes</taxon>
        <taxon>ecological metagenomes</taxon>
    </lineage>
</organism>
<dbReference type="PROSITE" id="PS51272">
    <property type="entry name" value="SLH"/>
    <property type="match status" value="3"/>
</dbReference>
<feature type="domain" description="SLH" evidence="1">
    <location>
        <begin position="143"/>
        <end position="206"/>
    </location>
</feature>
<evidence type="ECO:0000259" key="1">
    <source>
        <dbReference type="PROSITE" id="PS51272"/>
    </source>
</evidence>
<dbReference type="GO" id="GO:0030246">
    <property type="term" value="F:carbohydrate binding"/>
    <property type="evidence" value="ECO:0007669"/>
    <property type="project" value="InterPro"/>
</dbReference>
<dbReference type="InterPro" id="IPR001119">
    <property type="entry name" value="SLH_dom"/>
</dbReference>
<dbReference type="InterPro" id="IPR051465">
    <property type="entry name" value="Cell_Envelope_Struct_Comp"/>
</dbReference>
<dbReference type="AlphaFoldDB" id="A0A485LWW9"/>
<sequence>MVLRWRKVFILCVALSLVLSFTGLAQAQDIKGHWAGPQITDWLNRGLCSGYPDGTFRPENSITRAEFITLVNKSFGFTGGAEVTLSDVSETDWFYGQVATALGAGYITGYEDNTMRPGKEIERQEVAVILARLLELNLEESGTAGFLDEGYIAAWSRDSIKAVVQAGLMKGYPDGNFGPQKPITRAEALVCLDRALKYELPVPEGKTGISGFVTREGAGVEDVTVTVFKAGESEDVAGVATDDQGFFELELPPGSYDLTAVAPDALAYANGVEVESGMAVIELVLTPGAVVTGKIIDNNNRAVAGAKVLYIVDNLTFSAVTGSDGTYTIVVLKNRKYTVQVYDPSKPDSKPTTIARHLSIGDSDELLVDSLKATFTTKATTGGGGGGGNGGVSMPEITALTVDVTEGSPSIKLSSRGTKGTVDFTSLPEAAKVTGGSVTVNRDCELVLTSETEKFPTELSTTQQLVKGVNKLDAISYLGMLDKEQDGISLLKLKEIFGETVDLYATLTDKNGRVSHLTYVMLLP</sequence>
<protein>
    <submittedName>
        <fullName evidence="2">Putative S-layer domain protein</fullName>
    </submittedName>
</protein>
<dbReference type="PANTHER" id="PTHR43308">
    <property type="entry name" value="OUTER MEMBRANE PROTEIN ALPHA-RELATED"/>
    <property type="match status" value="1"/>
</dbReference>
<dbReference type="InterPro" id="IPR008969">
    <property type="entry name" value="CarboxyPept-like_regulatory"/>
</dbReference>